<feature type="domain" description="Aldehyde dehydrogenase" evidence="8">
    <location>
        <begin position="60"/>
        <end position="425"/>
    </location>
</feature>
<dbReference type="Proteomes" id="UP000808337">
    <property type="component" value="Unassembled WGS sequence"/>
</dbReference>
<evidence type="ECO:0000256" key="7">
    <source>
        <dbReference type="RuleBase" id="RU003345"/>
    </source>
</evidence>
<dbReference type="Gene3D" id="3.40.605.10">
    <property type="entry name" value="Aldehyde Dehydrogenase, Chain A, domain 1"/>
    <property type="match status" value="1"/>
</dbReference>
<dbReference type="AlphaFoldDB" id="A0A9D7SWA5"/>
<dbReference type="PANTHER" id="PTHR43570">
    <property type="entry name" value="ALDEHYDE DEHYDROGENASE"/>
    <property type="match status" value="1"/>
</dbReference>
<name>A0A9D7SWA5_9BACT</name>
<dbReference type="CDD" id="cd07136">
    <property type="entry name" value="ALDH_YwdH-P39616"/>
    <property type="match status" value="1"/>
</dbReference>
<comment type="similarity">
    <text evidence="1 4 7">Belongs to the aldehyde dehydrogenase family.</text>
</comment>
<dbReference type="PROSITE" id="PS00687">
    <property type="entry name" value="ALDEHYDE_DEHYDR_GLU"/>
    <property type="match status" value="1"/>
</dbReference>
<evidence type="ECO:0000256" key="3">
    <source>
        <dbReference type="ARBA" id="ARBA00023027"/>
    </source>
</evidence>
<keyword evidence="3" id="KW-0520">NAD</keyword>
<dbReference type="InterPro" id="IPR016163">
    <property type="entry name" value="Ald_DH_C"/>
</dbReference>
<feature type="active site" evidence="5 6">
    <location>
        <position position="209"/>
    </location>
</feature>
<dbReference type="PANTHER" id="PTHR43570:SF16">
    <property type="entry name" value="ALDEHYDE DEHYDROGENASE TYPE III, ISOFORM Q"/>
    <property type="match status" value="1"/>
</dbReference>
<protein>
    <recommendedName>
        <fullName evidence="4">Aldehyde dehydrogenase</fullName>
    </recommendedName>
</protein>
<accession>A0A9D7SWA5</accession>
<sequence>MHYDETIKLQRHFFYTNETRSIDFRIDQLKKLKSILHLCETFLYEAIYTDFKKSEFDTYSTELSFIYREIDEAIHHLPEWSGHQRAKTNIINLPGRSYIIPEPLGVCLIIGAWNYPYLLSLLPLVSAMAAGNTIILKPSEIPSSTSALIAEMINVNFDPGYLFAVEGGAMETTELLNQKFDKIFFTGSTAVGKIVYQAAAKNLTPVTLELGGKSPAIITKDSNLKDSAKRIVWSKFLNAGQTCISPDYILIDVSVKEKFLIHLRDYIQKFDYSFENKNYVQIINDRNFQRLVGLLDKTKVYFGGESDAETRYIAPTILTGVSFDDPIMTEEIFGPLLPVIVYSDLDDVIHSINSRPKPLACYIFTNDHEIRDKLLSEISFGGGAVNDTMMQISNHHLPFGGTGDSGMGSYHGKAGFATFSHFKSIVDKPFWFEPKIKYPPYGTTKLAWIKWLMKL</sequence>
<dbReference type="FunFam" id="3.40.309.10:FF:000003">
    <property type="entry name" value="Aldehyde dehydrogenase"/>
    <property type="match status" value="1"/>
</dbReference>
<evidence type="ECO:0000256" key="5">
    <source>
        <dbReference type="PIRSR" id="PIRSR036492-1"/>
    </source>
</evidence>
<reference evidence="9 10" key="1">
    <citation type="submission" date="2020-10" db="EMBL/GenBank/DDBJ databases">
        <title>Connecting structure to function with the recovery of over 1000 high-quality activated sludge metagenome-assembled genomes encoding full-length rRNA genes using long-read sequencing.</title>
        <authorList>
            <person name="Singleton C.M."/>
            <person name="Petriglieri F."/>
            <person name="Kristensen J.M."/>
            <person name="Kirkegaard R.H."/>
            <person name="Michaelsen T.Y."/>
            <person name="Andersen M.H."/>
            <person name="Karst S.M."/>
            <person name="Dueholm M.S."/>
            <person name="Nielsen P.H."/>
            <person name="Albertsen M."/>
        </authorList>
    </citation>
    <scope>NUCLEOTIDE SEQUENCE [LARGE SCALE GENOMIC DNA]</scope>
    <source>
        <strain evidence="9">Ribe_18-Q3-R11-54_MAXAC.273</strain>
    </source>
</reference>
<evidence type="ECO:0000256" key="4">
    <source>
        <dbReference type="PIRNR" id="PIRNR036492"/>
    </source>
</evidence>
<dbReference type="Pfam" id="PF00171">
    <property type="entry name" value="Aldedh"/>
    <property type="match status" value="1"/>
</dbReference>
<evidence type="ECO:0000256" key="6">
    <source>
        <dbReference type="PROSITE-ProRule" id="PRU10007"/>
    </source>
</evidence>
<evidence type="ECO:0000256" key="2">
    <source>
        <dbReference type="ARBA" id="ARBA00023002"/>
    </source>
</evidence>
<dbReference type="Gene3D" id="3.40.309.10">
    <property type="entry name" value="Aldehyde Dehydrogenase, Chain A, domain 2"/>
    <property type="match status" value="1"/>
</dbReference>
<dbReference type="GO" id="GO:0005737">
    <property type="term" value="C:cytoplasm"/>
    <property type="evidence" value="ECO:0007669"/>
    <property type="project" value="TreeGrafter"/>
</dbReference>
<dbReference type="SUPFAM" id="SSF53720">
    <property type="entry name" value="ALDH-like"/>
    <property type="match status" value="1"/>
</dbReference>
<dbReference type="InterPro" id="IPR012394">
    <property type="entry name" value="Aldehyde_DH_NAD(P)"/>
</dbReference>
<evidence type="ECO:0000256" key="1">
    <source>
        <dbReference type="ARBA" id="ARBA00009986"/>
    </source>
</evidence>
<dbReference type="PIRSF" id="PIRSF036492">
    <property type="entry name" value="ALDH"/>
    <property type="match status" value="1"/>
</dbReference>
<comment type="caution">
    <text evidence="9">The sequence shown here is derived from an EMBL/GenBank/DDBJ whole genome shotgun (WGS) entry which is preliminary data.</text>
</comment>
<evidence type="ECO:0000259" key="8">
    <source>
        <dbReference type="Pfam" id="PF00171"/>
    </source>
</evidence>
<dbReference type="InterPro" id="IPR015590">
    <property type="entry name" value="Aldehyde_DH_dom"/>
</dbReference>
<feature type="active site" evidence="5">
    <location>
        <position position="243"/>
    </location>
</feature>
<evidence type="ECO:0000313" key="10">
    <source>
        <dbReference type="Proteomes" id="UP000808337"/>
    </source>
</evidence>
<dbReference type="InterPro" id="IPR016162">
    <property type="entry name" value="Ald_DH_N"/>
</dbReference>
<organism evidence="9 10">
    <name type="scientific">Candidatus Opimibacter skivensis</name>
    <dbReference type="NCBI Taxonomy" id="2982028"/>
    <lineage>
        <taxon>Bacteria</taxon>
        <taxon>Pseudomonadati</taxon>
        <taxon>Bacteroidota</taxon>
        <taxon>Saprospiria</taxon>
        <taxon>Saprospirales</taxon>
        <taxon>Saprospiraceae</taxon>
        <taxon>Candidatus Opimibacter</taxon>
    </lineage>
</organism>
<dbReference type="GO" id="GO:0006081">
    <property type="term" value="P:aldehyde metabolic process"/>
    <property type="evidence" value="ECO:0007669"/>
    <property type="project" value="InterPro"/>
</dbReference>
<gene>
    <name evidence="9" type="ORF">IPP15_18290</name>
</gene>
<evidence type="ECO:0000313" key="9">
    <source>
        <dbReference type="EMBL" id="MBK9984287.1"/>
    </source>
</evidence>
<proteinExistence type="inferred from homology"/>
<dbReference type="InterPro" id="IPR029510">
    <property type="entry name" value="Ald_DH_CS_GLU"/>
</dbReference>
<keyword evidence="2 4" id="KW-0560">Oxidoreductase</keyword>
<dbReference type="FunFam" id="3.40.605.10:FF:000004">
    <property type="entry name" value="Aldehyde dehydrogenase"/>
    <property type="match status" value="1"/>
</dbReference>
<dbReference type="EMBL" id="JADKGY010000029">
    <property type="protein sequence ID" value="MBK9984287.1"/>
    <property type="molecule type" value="Genomic_DNA"/>
</dbReference>
<dbReference type="InterPro" id="IPR016161">
    <property type="entry name" value="Ald_DH/histidinol_DH"/>
</dbReference>
<dbReference type="GO" id="GO:0004029">
    <property type="term" value="F:aldehyde dehydrogenase (NAD+) activity"/>
    <property type="evidence" value="ECO:0007669"/>
    <property type="project" value="TreeGrafter"/>
</dbReference>